<feature type="compositionally biased region" description="Low complexity" evidence="1">
    <location>
        <begin position="1"/>
        <end position="38"/>
    </location>
</feature>
<accession>A0A9P5YQ75</accession>
<feature type="region of interest" description="Disordered" evidence="1">
    <location>
        <begin position="82"/>
        <end position="112"/>
    </location>
</feature>
<proteinExistence type="predicted"/>
<dbReference type="AlphaFoldDB" id="A0A9P5YQ75"/>
<evidence type="ECO:0000313" key="3">
    <source>
        <dbReference type="Proteomes" id="UP000807469"/>
    </source>
</evidence>
<feature type="compositionally biased region" description="Low complexity" evidence="1">
    <location>
        <begin position="87"/>
        <end position="109"/>
    </location>
</feature>
<reference evidence="2" key="1">
    <citation type="submission" date="2020-11" db="EMBL/GenBank/DDBJ databases">
        <authorList>
            <consortium name="DOE Joint Genome Institute"/>
            <person name="Ahrendt S."/>
            <person name="Riley R."/>
            <person name="Andreopoulos W."/>
            <person name="Labutti K."/>
            <person name="Pangilinan J."/>
            <person name="Ruiz-Duenas F.J."/>
            <person name="Barrasa J.M."/>
            <person name="Sanchez-Garcia M."/>
            <person name="Camarero S."/>
            <person name="Miyauchi S."/>
            <person name="Serrano A."/>
            <person name="Linde D."/>
            <person name="Babiker R."/>
            <person name="Drula E."/>
            <person name="Ayuso-Fernandez I."/>
            <person name="Pacheco R."/>
            <person name="Padilla G."/>
            <person name="Ferreira P."/>
            <person name="Barriuso J."/>
            <person name="Kellner H."/>
            <person name="Castanera R."/>
            <person name="Alfaro M."/>
            <person name="Ramirez L."/>
            <person name="Pisabarro A.G."/>
            <person name="Kuo A."/>
            <person name="Tritt A."/>
            <person name="Lipzen A."/>
            <person name="He G."/>
            <person name="Yan M."/>
            <person name="Ng V."/>
            <person name="Cullen D."/>
            <person name="Martin F."/>
            <person name="Rosso M.-N."/>
            <person name="Henrissat B."/>
            <person name="Hibbett D."/>
            <person name="Martinez A.T."/>
            <person name="Grigoriev I.V."/>
        </authorList>
    </citation>
    <scope>NUCLEOTIDE SEQUENCE</scope>
    <source>
        <strain evidence="2">CIRM-BRFM 674</strain>
    </source>
</reference>
<dbReference type="OrthoDB" id="3070764at2759"/>
<gene>
    <name evidence="2" type="ORF">BDN70DRAFT_899425</name>
</gene>
<sequence length="463" mass="51113">MSSPDAPAYADASPTSPNTMPTTLERTTTTTTTNSNNTASGNEDAFVIGNNTVNGDAPIINAMAAGNVVFNVNVGRIESTNNQATTSTAPVFPQSSSSSPSPSHPPTSTIMHGVRRGIPSTRHLSISSIQEDSTEEDIIPEGSIREGGISIVYYMSSSMLFNSTTAIPLWRPSPSLDDTRDVGYWSRNVYIGDVGIFDENGGFNTYFNIFESKGENLRRRYTPPSNFVPFYKKLSEIHLDSEAHRLLGKRQIMLTGFLSNLKEMSETVKIMFPPNTSSHQNYAAIHMQEGYTRINLFRQETEEVLAYCRNNQTAWYDSLENSLNGQSLVIITTSYRVRAWASAVAKFTKKGSTAKLIQQSIEGEEPSFWSADDAEILTKSGPSRDYISKTQAYLQKFPDIPNRKEIEECYVVAVDGYCLQDKTAWNPLGTIGAGSKYELLKTGEDKASDIQRFLAQALHEESG</sequence>
<organism evidence="2 3">
    <name type="scientific">Pholiota conissans</name>
    <dbReference type="NCBI Taxonomy" id="109636"/>
    <lineage>
        <taxon>Eukaryota</taxon>
        <taxon>Fungi</taxon>
        <taxon>Dikarya</taxon>
        <taxon>Basidiomycota</taxon>
        <taxon>Agaricomycotina</taxon>
        <taxon>Agaricomycetes</taxon>
        <taxon>Agaricomycetidae</taxon>
        <taxon>Agaricales</taxon>
        <taxon>Agaricineae</taxon>
        <taxon>Strophariaceae</taxon>
        <taxon>Pholiota</taxon>
    </lineage>
</organism>
<evidence type="ECO:0000313" key="2">
    <source>
        <dbReference type="EMBL" id="KAF9473883.1"/>
    </source>
</evidence>
<name>A0A9P5YQ75_9AGAR</name>
<dbReference type="EMBL" id="MU155410">
    <property type="protein sequence ID" value="KAF9473883.1"/>
    <property type="molecule type" value="Genomic_DNA"/>
</dbReference>
<protein>
    <submittedName>
        <fullName evidence="2">Uncharacterized protein</fullName>
    </submittedName>
</protein>
<evidence type="ECO:0000256" key="1">
    <source>
        <dbReference type="SAM" id="MobiDB-lite"/>
    </source>
</evidence>
<feature type="region of interest" description="Disordered" evidence="1">
    <location>
        <begin position="1"/>
        <end position="44"/>
    </location>
</feature>
<comment type="caution">
    <text evidence="2">The sequence shown here is derived from an EMBL/GenBank/DDBJ whole genome shotgun (WGS) entry which is preliminary data.</text>
</comment>
<dbReference type="Proteomes" id="UP000807469">
    <property type="component" value="Unassembled WGS sequence"/>
</dbReference>
<keyword evidence="3" id="KW-1185">Reference proteome</keyword>